<name>A0ABP8NYC5_9NOCA</name>
<keyword evidence="5" id="KW-0456">Lyase</keyword>
<dbReference type="InterPro" id="IPR029045">
    <property type="entry name" value="ClpP/crotonase-like_dom_sf"/>
</dbReference>
<evidence type="ECO:0000256" key="1">
    <source>
        <dbReference type="ARBA" id="ARBA00002994"/>
    </source>
</evidence>
<dbReference type="PANTHER" id="PTHR11941:SF169">
    <property type="entry name" value="(7AS)-7A-METHYL-1,5-DIOXO-2,3,5,6,7,7A-HEXAHYDRO-1H-INDENE-CARBOXYL-COA HYDROLASE"/>
    <property type="match status" value="1"/>
</dbReference>
<dbReference type="Gene3D" id="1.10.12.10">
    <property type="entry name" value="Lyase 2-enoyl-coa Hydratase, Chain A, domain 2"/>
    <property type="match status" value="1"/>
</dbReference>
<evidence type="ECO:0000313" key="9">
    <source>
        <dbReference type="EMBL" id="GAA4475010.1"/>
    </source>
</evidence>
<protein>
    <submittedName>
        <fullName evidence="9">Crotonase/enoyl-CoA hydratase family protein</fullName>
    </submittedName>
</protein>
<dbReference type="InterPro" id="IPR018376">
    <property type="entry name" value="Enoyl-CoA_hyd/isom_CS"/>
</dbReference>
<dbReference type="InterPro" id="IPR014748">
    <property type="entry name" value="Enoyl-CoA_hydra_C"/>
</dbReference>
<evidence type="ECO:0000256" key="6">
    <source>
        <dbReference type="ARBA" id="ARBA00023709"/>
    </source>
</evidence>
<dbReference type="NCBIfam" id="NF006100">
    <property type="entry name" value="PRK08252.1"/>
    <property type="match status" value="1"/>
</dbReference>
<organism evidence="9 10">
    <name type="scientific">Rhodococcus olei</name>
    <dbReference type="NCBI Taxonomy" id="2161675"/>
    <lineage>
        <taxon>Bacteria</taxon>
        <taxon>Bacillati</taxon>
        <taxon>Actinomycetota</taxon>
        <taxon>Actinomycetes</taxon>
        <taxon>Mycobacteriales</taxon>
        <taxon>Nocardiaceae</taxon>
        <taxon>Rhodococcus</taxon>
    </lineage>
</organism>
<dbReference type="PROSITE" id="PS00166">
    <property type="entry name" value="ENOYL_COA_HYDRATASE"/>
    <property type="match status" value="1"/>
</dbReference>
<evidence type="ECO:0000256" key="8">
    <source>
        <dbReference type="RuleBase" id="RU003707"/>
    </source>
</evidence>
<keyword evidence="3" id="KW-0276">Fatty acid metabolism</keyword>
<dbReference type="Pfam" id="PF00378">
    <property type="entry name" value="ECH_1"/>
    <property type="match status" value="1"/>
</dbReference>
<comment type="catalytic activity">
    <reaction evidence="7">
        <text>a 4-saturated-(3S)-3-hydroxyacyl-CoA = a (3E)-enoyl-CoA + H2O</text>
        <dbReference type="Rhea" id="RHEA:20724"/>
        <dbReference type="ChEBI" id="CHEBI:15377"/>
        <dbReference type="ChEBI" id="CHEBI:58521"/>
        <dbReference type="ChEBI" id="CHEBI:137480"/>
        <dbReference type="EC" id="4.2.1.17"/>
    </reaction>
</comment>
<comment type="catalytic activity">
    <reaction evidence="6">
        <text>a (3S)-3-hydroxyacyl-CoA = a (2E)-enoyl-CoA + H2O</text>
        <dbReference type="Rhea" id="RHEA:16105"/>
        <dbReference type="ChEBI" id="CHEBI:15377"/>
        <dbReference type="ChEBI" id="CHEBI:57318"/>
        <dbReference type="ChEBI" id="CHEBI:58856"/>
        <dbReference type="EC" id="4.2.1.17"/>
    </reaction>
</comment>
<comment type="function">
    <text evidence="1">Could possibly oxidize fatty acids using specific components.</text>
</comment>
<evidence type="ECO:0000256" key="3">
    <source>
        <dbReference type="ARBA" id="ARBA00022832"/>
    </source>
</evidence>
<dbReference type="Proteomes" id="UP001501183">
    <property type="component" value="Unassembled WGS sequence"/>
</dbReference>
<dbReference type="PANTHER" id="PTHR11941">
    <property type="entry name" value="ENOYL-COA HYDRATASE-RELATED"/>
    <property type="match status" value="1"/>
</dbReference>
<evidence type="ECO:0000256" key="5">
    <source>
        <dbReference type="ARBA" id="ARBA00023239"/>
    </source>
</evidence>
<sequence length="254" mass="27081">MSDELIVTYVENICVMTINRPQARNAVNGATARAIAEAVDALDERDDLSVGVITGAGGTFCAGMDLRGFLDGDRPSIEGRGFAGLVEQPPRKPLIAAVEGYALAGGCEIAIASDLVVAAETAKFGLPEVKRGLVPTGGGALKLHRQLPYHVAMELLFTGDWLTADRALQYGFVNRVVPEGAALDAALELARTIAGNGPLALEAIKRIVRESQDWSAAEGVRTQREIADPVFRSADAREGAKAFTERRAPVWTRR</sequence>
<keyword evidence="4" id="KW-0443">Lipid metabolism</keyword>
<comment type="similarity">
    <text evidence="2 8">Belongs to the enoyl-CoA hydratase/isomerase family.</text>
</comment>
<keyword evidence="10" id="KW-1185">Reference proteome</keyword>
<dbReference type="EMBL" id="BAABFB010000024">
    <property type="protein sequence ID" value="GAA4475010.1"/>
    <property type="molecule type" value="Genomic_DNA"/>
</dbReference>
<dbReference type="Gene3D" id="3.90.226.10">
    <property type="entry name" value="2-enoyl-CoA Hydratase, Chain A, domain 1"/>
    <property type="match status" value="1"/>
</dbReference>
<dbReference type="InterPro" id="IPR001753">
    <property type="entry name" value="Enoyl-CoA_hydra/iso"/>
</dbReference>
<comment type="caution">
    <text evidence="9">The sequence shown here is derived from an EMBL/GenBank/DDBJ whole genome shotgun (WGS) entry which is preliminary data.</text>
</comment>
<proteinExistence type="inferred from homology"/>
<dbReference type="RefSeq" id="WP_345342832.1">
    <property type="nucleotide sequence ID" value="NZ_BAABFB010000024.1"/>
</dbReference>
<evidence type="ECO:0000256" key="7">
    <source>
        <dbReference type="ARBA" id="ARBA00023717"/>
    </source>
</evidence>
<dbReference type="SUPFAM" id="SSF52096">
    <property type="entry name" value="ClpP/crotonase"/>
    <property type="match status" value="1"/>
</dbReference>
<accession>A0ABP8NYC5</accession>
<reference evidence="10" key="1">
    <citation type="journal article" date="2019" name="Int. J. Syst. Evol. Microbiol.">
        <title>The Global Catalogue of Microorganisms (GCM) 10K type strain sequencing project: providing services to taxonomists for standard genome sequencing and annotation.</title>
        <authorList>
            <consortium name="The Broad Institute Genomics Platform"/>
            <consortium name="The Broad Institute Genome Sequencing Center for Infectious Disease"/>
            <person name="Wu L."/>
            <person name="Ma J."/>
        </authorList>
    </citation>
    <scope>NUCLEOTIDE SEQUENCE [LARGE SCALE GENOMIC DNA]</scope>
    <source>
        <strain evidence="10">JCM 32206</strain>
    </source>
</reference>
<evidence type="ECO:0000256" key="2">
    <source>
        <dbReference type="ARBA" id="ARBA00005254"/>
    </source>
</evidence>
<evidence type="ECO:0000256" key="4">
    <source>
        <dbReference type="ARBA" id="ARBA00023098"/>
    </source>
</evidence>
<gene>
    <name evidence="9" type="ORF">GCM10023094_11640</name>
</gene>
<dbReference type="CDD" id="cd06558">
    <property type="entry name" value="crotonase-like"/>
    <property type="match status" value="1"/>
</dbReference>
<evidence type="ECO:0000313" key="10">
    <source>
        <dbReference type="Proteomes" id="UP001501183"/>
    </source>
</evidence>